<keyword evidence="1" id="KW-0732">Signal</keyword>
<gene>
    <name evidence="2" type="ORF">ACFPIK_14570</name>
</gene>
<keyword evidence="3" id="KW-1185">Reference proteome</keyword>
<dbReference type="CDD" id="cd12105">
    <property type="entry name" value="HmuY"/>
    <property type="match status" value="1"/>
</dbReference>
<organism evidence="2 3">
    <name type="scientific">Algoriphagus aquatilis</name>
    <dbReference type="NCBI Taxonomy" id="490186"/>
    <lineage>
        <taxon>Bacteria</taxon>
        <taxon>Pseudomonadati</taxon>
        <taxon>Bacteroidota</taxon>
        <taxon>Cytophagia</taxon>
        <taxon>Cytophagales</taxon>
        <taxon>Cyclobacteriaceae</taxon>
        <taxon>Algoriphagus</taxon>
    </lineage>
</organism>
<dbReference type="InterPro" id="IPR025921">
    <property type="entry name" value="HmuY"/>
</dbReference>
<evidence type="ECO:0000313" key="2">
    <source>
        <dbReference type="EMBL" id="MFC5192997.1"/>
    </source>
</evidence>
<protein>
    <submittedName>
        <fullName evidence="2">HmuY family protein</fullName>
    </submittedName>
</protein>
<dbReference type="RefSeq" id="WP_377916539.1">
    <property type="nucleotide sequence ID" value="NZ_JBHSKS010000012.1"/>
</dbReference>
<proteinExistence type="predicted"/>
<dbReference type="EMBL" id="JBHSKS010000012">
    <property type="protein sequence ID" value="MFC5192997.1"/>
    <property type="molecule type" value="Genomic_DNA"/>
</dbReference>
<evidence type="ECO:0000256" key="1">
    <source>
        <dbReference type="SAM" id="SignalP"/>
    </source>
</evidence>
<feature type="signal peptide" evidence="1">
    <location>
        <begin position="1"/>
        <end position="21"/>
    </location>
</feature>
<dbReference type="Pfam" id="PF14064">
    <property type="entry name" value="HmuY"/>
    <property type="match status" value="1"/>
</dbReference>
<name>A0ABW0BZ11_9BACT</name>
<dbReference type="Proteomes" id="UP001596163">
    <property type="component" value="Unassembled WGS sequence"/>
</dbReference>
<accession>A0ABW0BZ11</accession>
<evidence type="ECO:0000313" key="3">
    <source>
        <dbReference type="Proteomes" id="UP001596163"/>
    </source>
</evidence>
<dbReference type="PROSITE" id="PS51257">
    <property type="entry name" value="PROKAR_LIPOPROTEIN"/>
    <property type="match status" value="1"/>
</dbReference>
<feature type="chain" id="PRO_5047225348" evidence="1">
    <location>
        <begin position="22"/>
        <end position="202"/>
    </location>
</feature>
<reference evidence="3" key="1">
    <citation type="journal article" date="2019" name="Int. J. Syst. Evol. Microbiol.">
        <title>The Global Catalogue of Microorganisms (GCM) 10K type strain sequencing project: providing services to taxonomists for standard genome sequencing and annotation.</title>
        <authorList>
            <consortium name="The Broad Institute Genomics Platform"/>
            <consortium name="The Broad Institute Genome Sequencing Center for Infectious Disease"/>
            <person name="Wu L."/>
            <person name="Ma J."/>
        </authorList>
    </citation>
    <scope>NUCLEOTIDE SEQUENCE [LARGE SCALE GENOMIC DNA]</scope>
    <source>
        <strain evidence="3">CGMCC 1.7030</strain>
    </source>
</reference>
<sequence length="202" mass="22199">MKTTVYSVLFFLLSFTLLSCGNDDTPEPVIPLEATLIQDLAAPNDVIDRTTGQVTQARPFIFFSLETQSIVTEAQDWDIAFKGTTIRVNSAKNVTAALANGIFEELKEVPASAQFATDTPTTFAIPTGSGAGWYNYNSATFTVTPIPGRILLFKTSKGNYVKMEIMSYYKGNPPVAQINPMTTPSAHYTFRYILQPNGSQKF</sequence>
<comment type="caution">
    <text evidence="2">The sequence shown here is derived from an EMBL/GenBank/DDBJ whole genome shotgun (WGS) entry which is preliminary data.</text>
</comment>